<keyword evidence="1" id="KW-1133">Transmembrane helix</keyword>
<accession>A0A1J5SUY2</accession>
<comment type="caution">
    <text evidence="2">The sequence shown here is derived from an EMBL/GenBank/DDBJ whole genome shotgun (WGS) entry which is preliminary data.</text>
</comment>
<gene>
    <name evidence="2" type="ORF">GALL_66350</name>
</gene>
<name>A0A1J5SUY2_9ZZZZ</name>
<reference evidence="2" key="1">
    <citation type="submission" date="2016-10" db="EMBL/GenBank/DDBJ databases">
        <title>Sequence of Gallionella enrichment culture.</title>
        <authorList>
            <person name="Poehlein A."/>
            <person name="Muehling M."/>
            <person name="Daniel R."/>
        </authorList>
    </citation>
    <scope>NUCLEOTIDE SEQUENCE</scope>
</reference>
<evidence type="ECO:0000256" key="1">
    <source>
        <dbReference type="SAM" id="Phobius"/>
    </source>
</evidence>
<sequence length="65" mass="7593">MLIRFALLLSILLIVSSAALYLVTRDPRYPRFIRQVVLFMGYVLMVFGALYLLERYGLVAWRVLV</sequence>
<keyword evidence="1" id="KW-0812">Transmembrane</keyword>
<organism evidence="2">
    <name type="scientific">mine drainage metagenome</name>
    <dbReference type="NCBI Taxonomy" id="410659"/>
    <lineage>
        <taxon>unclassified sequences</taxon>
        <taxon>metagenomes</taxon>
        <taxon>ecological metagenomes</taxon>
    </lineage>
</organism>
<evidence type="ECO:0000313" key="2">
    <source>
        <dbReference type="EMBL" id="OIR11779.1"/>
    </source>
</evidence>
<proteinExistence type="predicted"/>
<keyword evidence="1" id="KW-0472">Membrane</keyword>
<protein>
    <submittedName>
        <fullName evidence="2">Uncharacterized protein</fullName>
    </submittedName>
</protein>
<feature type="transmembrane region" description="Helical" evidence="1">
    <location>
        <begin position="35"/>
        <end position="53"/>
    </location>
</feature>
<dbReference type="AlphaFoldDB" id="A0A1J5SUY2"/>
<dbReference type="EMBL" id="MLJW01000019">
    <property type="protein sequence ID" value="OIR11779.1"/>
    <property type="molecule type" value="Genomic_DNA"/>
</dbReference>